<dbReference type="AlphaFoldDB" id="A0A2K1QX65"/>
<keyword evidence="4" id="KW-1185">Reference proteome</keyword>
<evidence type="ECO:0000256" key="2">
    <source>
        <dbReference type="SAM" id="SignalP"/>
    </source>
</evidence>
<protein>
    <submittedName>
        <fullName evidence="3">Uncharacterized protein</fullName>
    </submittedName>
</protein>
<name>A0A2K1QX65_9PEZI</name>
<organism evidence="3 4">
    <name type="scientific">Sphaceloma murrayae</name>
    <dbReference type="NCBI Taxonomy" id="2082308"/>
    <lineage>
        <taxon>Eukaryota</taxon>
        <taxon>Fungi</taxon>
        <taxon>Dikarya</taxon>
        <taxon>Ascomycota</taxon>
        <taxon>Pezizomycotina</taxon>
        <taxon>Dothideomycetes</taxon>
        <taxon>Dothideomycetidae</taxon>
        <taxon>Myriangiales</taxon>
        <taxon>Elsinoaceae</taxon>
        <taxon>Sphaceloma</taxon>
    </lineage>
</organism>
<keyword evidence="2" id="KW-0732">Signal</keyword>
<feature type="compositionally biased region" description="Low complexity" evidence="1">
    <location>
        <begin position="245"/>
        <end position="325"/>
    </location>
</feature>
<feature type="chain" id="PRO_5014436324" evidence="2">
    <location>
        <begin position="22"/>
        <end position="355"/>
    </location>
</feature>
<evidence type="ECO:0000313" key="3">
    <source>
        <dbReference type="EMBL" id="PNS19646.1"/>
    </source>
</evidence>
<gene>
    <name evidence="3" type="ORF">CAC42_7490</name>
</gene>
<comment type="caution">
    <text evidence="3">The sequence shown here is derived from an EMBL/GenBank/DDBJ whole genome shotgun (WGS) entry which is preliminary data.</text>
</comment>
<proteinExistence type="predicted"/>
<feature type="region of interest" description="Disordered" evidence="1">
    <location>
        <begin position="245"/>
        <end position="342"/>
    </location>
</feature>
<dbReference type="Proteomes" id="UP000243797">
    <property type="component" value="Unassembled WGS sequence"/>
</dbReference>
<reference evidence="3 4" key="1">
    <citation type="submission" date="2017-06" db="EMBL/GenBank/DDBJ databases">
        <title>Draft genome sequence of a variant of Elsinoe murrayae.</title>
        <authorList>
            <person name="Cheng Q."/>
        </authorList>
    </citation>
    <scope>NUCLEOTIDE SEQUENCE [LARGE SCALE GENOMIC DNA]</scope>
    <source>
        <strain evidence="3 4">CQ-2017a</strain>
    </source>
</reference>
<feature type="region of interest" description="Disordered" evidence="1">
    <location>
        <begin position="155"/>
        <end position="177"/>
    </location>
</feature>
<feature type="signal peptide" evidence="2">
    <location>
        <begin position="1"/>
        <end position="21"/>
    </location>
</feature>
<evidence type="ECO:0000313" key="4">
    <source>
        <dbReference type="Proteomes" id="UP000243797"/>
    </source>
</evidence>
<dbReference type="EMBL" id="NKHZ01000031">
    <property type="protein sequence ID" value="PNS19646.1"/>
    <property type="molecule type" value="Genomic_DNA"/>
</dbReference>
<evidence type="ECO:0000256" key="1">
    <source>
        <dbReference type="SAM" id="MobiDB-lite"/>
    </source>
</evidence>
<dbReference type="InParanoid" id="A0A2K1QX65"/>
<sequence length="355" mass="36183">MYFRLDLALAALLASTSVVDAAKIQGCGTKAVKKDIALVKKGLGHPNLACQWFNSAKRGAPMLSTLNAAKTTKACECILKKKAVKKAVSGGKKPASFKAVCGANAKKLLEAEVKSPNRKQFCQFWTATYRPSKLGSPFKAMKTQQIYNACECIDPATSTKSSSKSSSKKTTTTTTTTTTVAPTTVLSTTVPASSSVVLSSTTNPVTALPVTTMSALSSISSSELFSTSLSLSLTSIDILPSSSTVASSSTVESSSTTSSAITSSSTVESSSTTSSAITSSSTVASSSTTSSAGITSSSTASSTITLAPSSSSTESSSSASSSSTAVNAPRRREAAPAAEGSRLKGRALRAYANLK</sequence>
<feature type="compositionally biased region" description="Low complexity" evidence="1">
    <location>
        <begin position="157"/>
        <end position="177"/>
    </location>
</feature>
<accession>A0A2K1QX65</accession>